<feature type="domain" description="DUF1995" evidence="1">
    <location>
        <begin position="57"/>
        <end position="323"/>
    </location>
</feature>
<dbReference type="InterPro" id="IPR044687">
    <property type="entry name" value="LPA3"/>
</dbReference>
<organism evidence="2 3">
    <name type="scientific">Klebsormidium nitens</name>
    <name type="common">Green alga</name>
    <name type="synonym">Ulothrix nitens</name>
    <dbReference type="NCBI Taxonomy" id="105231"/>
    <lineage>
        <taxon>Eukaryota</taxon>
        <taxon>Viridiplantae</taxon>
        <taxon>Streptophyta</taxon>
        <taxon>Klebsormidiophyceae</taxon>
        <taxon>Klebsormidiales</taxon>
        <taxon>Klebsormidiaceae</taxon>
        <taxon>Klebsormidium</taxon>
    </lineage>
</organism>
<dbReference type="EMBL" id="DF237642">
    <property type="protein sequence ID" value="GAQ90856.1"/>
    <property type="molecule type" value="Genomic_DNA"/>
</dbReference>
<evidence type="ECO:0000313" key="2">
    <source>
        <dbReference type="EMBL" id="GAQ90856.1"/>
    </source>
</evidence>
<dbReference type="OrthoDB" id="2082at2759"/>
<evidence type="ECO:0000259" key="1">
    <source>
        <dbReference type="Pfam" id="PF09353"/>
    </source>
</evidence>
<dbReference type="PANTHER" id="PTHR34051">
    <property type="entry name" value="PROTEIN LOW PSII ACCUMULATION 3, CHLOROPLASTIC"/>
    <property type="match status" value="1"/>
</dbReference>
<sequence>MPCQRGHSGIKIIRLGCARLCDTQQPALKVWGGSRCVVRASAGTDVDPKAGVAKYKPASFEVLISDAARAVKYGLDDGLKRMEVEFPPLPSSVSGYKGASDEFADANISLAIVMARKLKESTGRDAKLVFSDKVELKRAVRNFKTALATTSGLSLGTLEDAPGGASKGFWGAVTSALDLDFSDIDESVAALVRPPAEGELQIVLNCSTVELKGVEAYATAFCKDLPVILFNLELETLRSDLGLLGFPPKDLQYRFLSTFKPVFYIRQRDYSKSVNVAPFLINYSGALLRQYPGPWQVMLKQGDGTYVCVAEDAERFTLGQVKEELLISLGLNTEEEGSALQFLRRGYKTSTWWEDDSSLEESNDWRT</sequence>
<gene>
    <name evidence="2" type="ORF">KFL_006930040</name>
</gene>
<dbReference type="InterPro" id="IPR018962">
    <property type="entry name" value="DUF1995"/>
</dbReference>
<keyword evidence="3" id="KW-1185">Reference proteome</keyword>
<reference evidence="2 3" key="1">
    <citation type="journal article" date="2014" name="Nat. Commun.">
        <title>Klebsormidium flaccidum genome reveals primary factors for plant terrestrial adaptation.</title>
        <authorList>
            <person name="Hori K."/>
            <person name="Maruyama F."/>
            <person name="Fujisawa T."/>
            <person name="Togashi T."/>
            <person name="Yamamoto N."/>
            <person name="Seo M."/>
            <person name="Sato S."/>
            <person name="Yamada T."/>
            <person name="Mori H."/>
            <person name="Tajima N."/>
            <person name="Moriyama T."/>
            <person name="Ikeuchi M."/>
            <person name="Watanabe M."/>
            <person name="Wada H."/>
            <person name="Kobayashi K."/>
            <person name="Saito M."/>
            <person name="Masuda T."/>
            <person name="Sasaki-Sekimoto Y."/>
            <person name="Mashiguchi K."/>
            <person name="Awai K."/>
            <person name="Shimojima M."/>
            <person name="Masuda S."/>
            <person name="Iwai M."/>
            <person name="Nobusawa T."/>
            <person name="Narise T."/>
            <person name="Kondo S."/>
            <person name="Saito H."/>
            <person name="Sato R."/>
            <person name="Murakawa M."/>
            <person name="Ihara Y."/>
            <person name="Oshima-Yamada Y."/>
            <person name="Ohtaka K."/>
            <person name="Satoh M."/>
            <person name="Sonobe K."/>
            <person name="Ishii M."/>
            <person name="Ohtani R."/>
            <person name="Kanamori-Sato M."/>
            <person name="Honoki R."/>
            <person name="Miyazaki D."/>
            <person name="Mochizuki H."/>
            <person name="Umetsu J."/>
            <person name="Higashi K."/>
            <person name="Shibata D."/>
            <person name="Kamiya Y."/>
            <person name="Sato N."/>
            <person name="Nakamura Y."/>
            <person name="Tabata S."/>
            <person name="Ida S."/>
            <person name="Kurokawa K."/>
            <person name="Ohta H."/>
        </authorList>
    </citation>
    <scope>NUCLEOTIDE SEQUENCE [LARGE SCALE GENOMIC DNA]</scope>
    <source>
        <strain evidence="2 3">NIES-2285</strain>
    </source>
</reference>
<proteinExistence type="predicted"/>
<dbReference type="PANTHER" id="PTHR34051:SF2">
    <property type="entry name" value="PROTEIN LPA3"/>
    <property type="match status" value="1"/>
</dbReference>
<accession>A0A1Y1IQ22</accession>
<evidence type="ECO:0000313" key="3">
    <source>
        <dbReference type="Proteomes" id="UP000054558"/>
    </source>
</evidence>
<dbReference type="AlphaFoldDB" id="A0A1Y1IQ22"/>
<dbReference type="Pfam" id="PF09353">
    <property type="entry name" value="DUF1995"/>
    <property type="match status" value="1"/>
</dbReference>
<dbReference type="Proteomes" id="UP000054558">
    <property type="component" value="Unassembled WGS sequence"/>
</dbReference>
<name>A0A1Y1IQ22_KLENI</name>
<dbReference type="OMA" id="KSATWWE"/>
<protein>
    <submittedName>
        <fullName evidence="2">Low photosystem II accumulation 3</fullName>
    </submittedName>
</protein>
<dbReference type="STRING" id="105231.A0A1Y1IQ22"/>